<evidence type="ECO:0000256" key="3">
    <source>
        <dbReference type="ARBA" id="ARBA00047594"/>
    </source>
</evidence>
<organism evidence="6 7">
    <name type="scientific">Salinicola acroporae</name>
    <dbReference type="NCBI Taxonomy" id="1541440"/>
    <lineage>
        <taxon>Bacteria</taxon>
        <taxon>Pseudomonadati</taxon>
        <taxon>Pseudomonadota</taxon>
        <taxon>Gammaproteobacteria</taxon>
        <taxon>Oceanospirillales</taxon>
        <taxon>Halomonadaceae</taxon>
        <taxon>Salinicola</taxon>
    </lineage>
</organism>
<evidence type="ECO:0000313" key="6">
    <source>
        <dbReference type="EMBL" id="MDH4571859.1"/>
    </source>
</evidence>
<dbReference type="PANTHER" id="PTHR14969">
    <property type="entry name" value="SPHINGOSINE-1-PHOSPHATE PHOSPHOHYDROLASE"/>
    <property type="match status" value="1"/>
</dbReference>
<dbReference type="Proteomes" id="UP001162135">
    <property type="component" value="Unassembled WGS sequence"/>
</dbReference>
<sequence length="198" mass="21991">MESFNLRLFAWLNAPSHASHLTLSLAYALAIYAIYFVPLLMILGWLHRDPARQRLALKALLGCVVALSVNEVITLLWDHPRPFAIPVGHTYLDHAANSSFPSDHMTVISTLAITLLLSREWRPLGYLSAGLGLGIAWSRVYLGVHFPLDMLGAIAVSALVATLLAITERCYMPTLHGLSRGLYRRLFAPLIDRGWLAH</sequence>
<feature type="transmembrane region" description="Helical" evidence="4">
    <location>
        <begin position="148"/>
        <end position="166"/>
    </location>
</feature>
<comment type="catalytic activity">
    <reaction evidence="3">
        <text>di-trans,octa-cis-undecaprenyl diphosphate + H2O = di-trans,octa-cis-undecaprenyl phosphate + phosphate + H(+)</text>
        <dbReference type="Rhea" id="RHEA:28094"/>
        <dbReference type="ChEBI" id="CHEBI:15377"/>
        <dbReference type="ChEBI" id="CHEBI:15378"/>
        <dbReference type="ChEBI" id="CHEBI:43474"/>
        <dbReference type="ChEBI" id="CHEBI:58405"/>
        <dbReference type="ChEBI" id="CHEBI:60392"/>
        <dbReference type="EC" id="3.6.1.27"/>
    </reaction>
</comment>
<dbReference type="InterPro" id="IPR036938">
    <property type="entry name" value="PAP2/HPO_sf"/>
</dbReference>
<evidence type="ECO:0000256" key="2">
    <source>
        <dbReference type="ARBA" id="ARBA00032707"/>
    </source>
</evidence>
<reference evidence="6" key="1">
    <citation type="journal article" date="2015" name="Antonie Van Leeuwenhoek">
        <title>Comparative 16S rRNA signatures and multilocus sequence analysis for the genus Salinicola and description of Salinicola acroporae sp. nov., isolated from coral Acropora digitifera.</title>
        <authorList>
            <person name="Lepcha R.T."/>
            <person name="Poddar A."/>
            <person name="Schumann P."/>
            <person name="Das S.K."/>
        </authorList>
    </citation>
    <scope>NUCLEOTIDE SEQUENCE</scope>
    <source>
        <strain evidence="6">S4-41</strain>
    </source>
</reference>
<dbReference type="RefSeq" id="WP_110715698.1">
    <property type="nucleotide sequence ID" value="NZ_PGFS01000001.1"/>
</dbReference>
<dbReference type="SMART" id="SM00014">
    <property type="entry name" value="acidPPc"/>
    <property type="match status" value="1"/>
</dbReference>
<dbReference type="CDD" id="cd03385">
    <property type="entry name" value="PAP2_BcrC_like"/>
    <property type="match status" value="1"/>
</dbReference>
<feature type="domain" description="Phosphatidic acid phosphatase type 2/haloperoxidase" evidence="5">
    <location>
        <begin position="56"/>
        <end position="165"/>
    </location>
</feature>
<evidence type="ECO:0000256" key="4">
    <source>
        <dbReference type="SAM" id="Phobius"/>
    </source>
</evidence>
<reference evidence="6" key="2">
    <citation type="submission" date="2017-11" db="EMBL/GenBank/DDBJ databases">
        <authorList>
            <person name="Das S.K."/>
        </authorList>
    </citation>
    <scope>NUCLEOTIDE SEQUENCE</scope>
    <source>
        <strain evidence="6">S4-41</strain>
    </source>
</reference>
<keyword evidence="4" id="KW-0812">Transmembrane</keyword>
<evidence type="ECO:0000313" key="7">
    <source>
        <dbReference type="Proteomes" id="UP001162135"/>
    </source>
</evidence>
<accession>A0ABT6I369</accession>
<keyword evidence="4" id="KW-0472">Membrane</keyword>
<gene>
    <name evidence="6" type="ORF">CUR86_04835</name>
</gene>
<dbReference type="Gene3D" id="1.20.144.10">
    <property type="entry name" value="Phosphatidic acid phosphatase type 2/haloperoxidase"/>
    <property type="match status" value="1"/>
</dbReference>
<feature type="transmembrane region" description="Helical" evidence="4">
    <location>
        <begin position="55"/>
        <end position="77"/>
    </location>
</feature>
<dbReference type="PANTHER" id="PTHR14969:SF13">
    <property type="entry name" value="AT30094P"/>
    <property type="match status" value="1"/>
</dbReference>
<dbReference type="InterPro" id="IPR033879">
    <property type="entry name" value="UPP_Pase"/>
</dbReference>
<feature type="transmembrane region" description="Helical" evidence="4">
    <location>
        <begin position="20"/>
        <end position="43"/>
    </location>
</feature>
<proteinExistence type="predicted"/>
<keyword evidence="4" id="KW-1133">Transmembrane helix</keyword>
<keyword evidence="7" id="KW-1185">Reference proteome</keyword>
<dbReference type="Pfam" id="PF01569">
    <property type="entry name" value="PAP2"/>
    <property type="match status" value="1"/>
</dbReference>
<protein>
    <recommendedName>
        <fullName evidence="1">undecaprenyl-diphosphate phosphatase</fullName>
        <ecNumber evidence="1">3.6.1.27</ecNumber>
    </recommendedName>
    <alternativeName>
        <fullName evidence="2">Undecaprenyl pyrophosphate phosphatase</fullName>
    </alternativeName>
</protein>
<dbReference type="EC" id="3.6.1.27" evidence="1"/>
<dbReference type="InterPro" id="IPR000326">
    <property type="entry name" value="PAP2/HPO"/>
</dbReference>
<dbReference type="EMBL" id="PGFS01000001">
    <property type="protein sequence ID" value="MDH4571859.1"/>
    <property type="molecule type" value="Genomic_DNA"/>
</dbReference>
<comment type="caution">
    <text evidence="6">The sequence shown here is derived from an EMBL/GenBank/DDBJ whole genome shotgun (WGS) entry which is preliminary data.</text>
</comment>
<evidence type="ECO:0000259" key="5">
    <source>
        <dbReference type="SMART" id="SM00014"/>
    </source>
</evidence>
<evidence type="ECO:0000256" key="1">
    <source>
        <dbReference type="ARBA" id="ARBA00012374"/>
    </source>
</evidence>
<dbReference type="SUPFAM" id="SSF48317">
    <property type="entry name" value="Acid phosphatase/Vanadium-dependent haloperoxidase"/>
    <property type="match status" value="1"/>
</dbReference>
<name>A0ABT6I369_9GAMM</name>